<organism evidence="1 2">
    <name type="scientific">Solanum tuberosum</name>
    <name type="common">Potato</name>
    <dbReference type="NCBI Taxonomy" id="4113"/>
    <lineage>
        <taxon>Eukaryota</taxon>
        <taxon>Viridiplantae</taxon>
        <taxon>Streptophyta</taxon>
        <taxon>Embryophyta</taxon>
        <taxon>Tracheophyta</taxon>
        <taxon>Spermatophyta</taxon>
        <taxon>Magnoliopsida</taxon>
        <taxon>eudicotyledons</taxon>
        <taxon>Gunneridae</taxon>
        <taxon>Pentapetalae</taxon>
        <taxon>asterids</taxon>
        <taxon>lamiids</taxon>
        <taxon>Solanales</taxon>
        <taxon>Solanaceae</taxon>
        <taxon>Solanoideae</taxon>
        <taxon>Solaneae</taxon>
        <taxon>Solanum</taxon>
    </lineage>
</organism>
<evidence type="ECO:0000313" key="1">
    <source>
        <dbReference type="EMBL" id="KAH0769022.1"/>
    </source>
</evidence>
<comment type="caution">
    <text evidence="1">The sequence shown here is derived from an EMBL/GenBank/DDBJ whole genome shotgun (WGS) entry which is preliminary data.</text>
</comment>
<name>A0ABQ7VNF3_SOLTU</name>
<sequence>MNMHMDNLTLISINPGFCRVYWLTLSFTLKWDFSLVPPSASSHSRCAFPAPPSTDFRFLSSQLSFILDVLSLLLHPLISGNTSFGFVVMCPKSVQLDSVN</sequence>
<protein>
    <submittedName>
        <fullName evidence="1">Uncharacterized protein</fullName>
    </submittedName>
</protein>
<accession>A0ABQ7VNF3</accession>
<reference evidence="1 2" key="1">
    <citation type="journal article" date="2021" name="bioRxiv">
        <title>Chromosome-scale and haplotype-resolved genome assembly of a tetraploid potato cultivar.</title>
        <authorList>
            <person name="Sun H."/>
            <person name="Jiao W.-B."/>
            <person name="Krause K."/>
            <person name="Campoy J.A."/>
            <person name="Goel M."/>
            <person name="Folz-Donahue K."/>
            <person name="Kukat C."/>
            <person name="Huettel B."/>
            <person name="Schneeberger K."/>
        </authorList>
    </citation>
    <scope>NUCLEOTIDE SEQUENCE [LARGE SCALE GENOMIC DNA]</scope>
    <source>
        <strain evidence="1">SolTubOtavaFocal</strain>
        <tissue evidence="1">Leaves</tissue>
    </source>
</reference>
<evidence type="ECO:0000313" key="2">
    <source>
        <dbReference type="Proteomes" id="UP000826656"/>
    </source>
</evidence>
<dbReference type="Proteomes" id="UP000826656">
    <property type="component" value="Unassembled WGS sequence"/>
</dbReference>
<keyword evidence="2" id="KW-1185">Reference proteome</keyword>
<gene>
    <name evidence="1" type="ORF">KY290_013003</name>
</gene>
<dbReference type="EMBL" id="JAIVGD010000011">
    <property type="protein sequence ID" value="KAH0769022.1"/>
    <property type="molecule type" value="Genomic_DNA"/>
</dbReference>
<proteinExistence type="predicted"/>